<evidence type="ECO:0000256" key="1">
    <source>
        <dbReference type="SAM" id="MobiDB-lite"/>
    </source>
</evidence>
<comment type="caution">
    <text evidence="4">The sequence shown here is derived from an EMBL/GenBank/DDBJ whole genome shotgun (WGS) entry which is preliminary data.</text>
</comment>
<feature type="region of interest" description="Disordered" evidence="1">
    <location>
        <begin position="1"/>
        <end position="33"/>
    </location>
</feature>
<keyword evidence="2" id="KW-0812">Transmembrane</keyword>
<keyword evidence="5" id="KW-1185">Reference proteome</keyword>
<sequence length="244" mass="26588">MPDHQEQTPLLGSSHPSKITPKQPPKFADDDTDDNLTKFRKAVGINVNVDDDGVDLESARKSARGLYKEIIGAQTRRSRQYHIVEALFYLALGAQIIIGATLTALGPVSKLHSKAITLLGIVNTSLAGVLALLKGQGLPDRLRKDEFEMRKVQDFIEETESRLVVGGQGTLDTEELDELLQTVFAKYNAARDTAEMNRPDSYGHQPEAAIQRSKSKGSFGVGRNIVATNNGKVKVIPPAPEDTS</sequence>
<protein>
    <recommendedName>
        <fullName evidence="3">SMODS and SLOG-associating 2TM effector domain-containing protein</fullName>
    </recommendedName>
</protein>
<dbReference type="AlphaFoldDB" id="A0A9P6SKJ3"/>
<accession>A0A9P6SKJ3</accession>
<dbReference type="OrthoDB" id="4472872at2759"/>
<feature type="compositionally biased region" description="Polar residues" evidence="1">
    <location>
        <begin position="7"/>
        <end position="17"/>
    </location>
</feature>
<evidence type="ECO:0000313" key="5">
    <source>
        <dbReference type="Proteomes" id="UP000785200"/>
    </source>
</evidence>
<dbReference type="Proteomes" id="UP000785200">
    <property type="component" value="Unassembled WGS sequence"/>
</dbReference>
<dbReference type="EMBL" id="VNKQ01000017">
    <property type="protein sequence ID" value="KAG0645817.1"/>
    <property type="molecule type" value="Genomic_DNA"/>
</dbReference>
<dbReference type="PANTHER" id="PTHR38793:SF3">
    <property type="entry name" value="SMODS AND SLOG-ASSOCIATING 2TM EFFECTOR DOMAIN-CONTAINING PROTEIN"/>
    <property type="match status" value="1"/>
</dbReference>
<dbReference type="NCBIfam" id="NF033635">
    <property type="entry name" value="SLATT_fungal"/>
    <property type="match status" value="1"/>
</dbReference>
<evidence type="ECO:0000313" key="4">
    <source>
        <dbReference type="EMBL" id="KAG0645817.1"/>
    </source>
</evidence>
<proteinExistence type="predicted"/>
<evidence type="ECO:0000259" key="3">
    <source>
        <dbReference type="Pfam" id="PF18142"/>
    </source>
</evidence>
<dbReference type="InterPro" id="IPR041622">
    <property type="entry name" value="SLATT_fungi"/>
</dbReference>
<dbReference type="PANTHER" id="PTHR38793">
    <property type="entry name" value="SLATT_FUNGAL DOMAIN-CONTAINING PROTEIN-RELATED"/>
    <property type="match status" value="1"/>
</dbReference>
<evidence type="ECO:0000256" key="2">
    <source>
        <dbReference type="SAM" id="Phobius"/>
    </source>
</evidence>
<organism evidence="4 5">
    <name type="scientific">Hyphodiscus hymeniophilus</name>
    <dbReference type="NCBI Taxonomy" id="353542"/>
    <lineage>
        <taxon>Eukaryota</taxon>
        <taxon>Fungi</taxon>
        <taxon>Dikarya</taxon>
        <taxon>Ascomycota</taxon>
        <taxon>Pezizomycotina</taxon>
        <taxon>Leotiomycetes</taxon>
        <taxon>Helotiales</taxon>
        <taxon>Hyphodiscaceae</taxon>
        <taxon>Hyphodiscus</taxon>
    </lineage>
</organism>
<dbReference type="Pfam" id="PF18142">
    <property type="entry name" value="SLATT_fungal"/>
    <property type="match status" value="1"/>
</dbReference>
<feature type="transmembrane region" description="Helical" evidence="2">
    <location>
        <begin position="115"/>
        <end position="133"/>
    </location>
</feature>
<feature type="transmembrane region" description="Helical" evidence="2">
    <location>
        <begin position="86"/>
        <end position="109"/>
    </location>
</feature>
<keyword evidence="2" id="KW-1133">Transmembrane helix</keyword>
<reference evidence="4" key="1">
    <citation type="submission" date="2019-07" db="EMBL/GenBank/DDBJ databases">
        <title>Hyphodiscus hymeniophilus genome sequencing and assembly.</title>
        <authorList>
            <person name="Kramer G."/>
            <person name="Nodwell J."/>
        </authorList>
    </citation>
    <scope>NUCLEOTIDE SEQUENCE</scope>
    <source>
        <strain evidence="4">ATCC 34498</strain>
    </source>
</reference>
<gene>
    <name evidence="4" type="ORF">D0Z07_7924</name>
</gene>
<keyword evidence="2" id="KW-0472">Membrane</keyword>
<name>A0A9P6SKJ3_9HELO</name>
<feature type="domain" description="SMODS and SLOG-associating 2TM effector" evidence="3">
    <location>
        <begin position="72"/>
        <end position="192"/>
    </location>
</feature>